<evidence type="ECO:0000313" key="6">
    <source>
        <dbReference type="EMBL" id="MBC1492214.1"/>
    </source>
</evidence>
<organism evidence="2 19">
    <name type="scientific">Listeria booriae</name>
    <dbReference type="NCBI Taxonomy" id="1552123"/>
    <lineage>
        <taxon>Bacteria</taxon>
        <taxon>Bacillati</taxon>
        <taxon>Bacillota</taxon>
        <taxon>Bacilli</taxon>
        <taxon>Bacillales</taxon>
        <taxon>Listeriaceae</taxon>
        <taxon>Listeria</taxon>
    </lineage>
</organism>
<dbReference type="Proteomes" id="UP000029844">
    <property type="component" value="Unassembled WGS sequence"/>
</dbReference>
<dbReference type="EMBL" id="JAARPL010000002">
    <property type="protein sequence ID" value="MBC1371311.1"/>
    <property type="molecule type" value="Genomic_DNA"/>
</dbReference>
<evidence type="ECO:0000313" key="2">
    <source>
        <dbReference type="EMBL" id="KGL37911.1"/>
    </source>
</evidence>
<evidence type="ECO:0000313" key="31">
    <source>
        <dbReference type="Proteomes" id="UP000550367"/>
    </source>
</evidence>
<accession>A0A099VZP7</accession>
<dbReference type="Proteomes" id="UP000533953">
    <property type="component" value="Unassembled WGS sequence"/>
</dbReference>
<dbReference type="AlphaFoldDB" id="A0A099VZP7"/>
<dbReference type="EMBL" id="JAARYH010000005">
    <property type="protein sequence ID" value="MBC2167451.1"/>
    <property type="molecule type" value="Genomic_DNA"/>
</dbReference>
<evidence type="ECO:0000313" key="30">
    <source>
        <dbReference type="Proteomes" id="UP000548082"/>
    </source>
</evidence>
<dbReference type="Proteomes" id="UP000547643">
    <property type="component" value="Unassembled WGS sequence"/>
</dbReference>
<dbReference type="EMBL" id="JAARRW010000007">
    <property type="protein sequence ID" value="MBC1563340.1"/>
    <property type="molecule type" value="Genomic_DNA"/>
</dbReference>
<dbReference type="Proteomes" id="UP000591929">
    <property type="component" value="Unassembled WGS sequence"/>
</dbReference>
<dbReference type="Proteomes" id="UP000548082">
    <property type="component" value="Unassembled WGS sequence"/>
</dbReference>
<evidence type="ECO:0000313" key="22">
    <source>
        <dbReference type="Proteomes" id="UP000532866"/>
    </source>
</evidence>
<evidence type="ECO:0000313" key="19">
    <source>
        <dbReference type="Proteomes" id="UP000029844"/>
    </source>
</evidence>
<evidence type="ECO:0000313" key="25">
    <source>
        <dbReference type="Proteomes" id="UP000541955"/>
    </source>
</evidence>
<protein>
    <submittedName>
        <fullName evidence="2">Uncharacterized protein</fullName>
    </submittedName>
</protein>
<dbReference type="EMBL" id="JAARRU010000004">
    <property type="protein sequence ID" value="MBC1566447.1"/>
    <property type="molecule type" value="Genomic_DNA"/>
</dbReference>
<comment type="caution">
    <text evidence="2">The sequence shown here is derived from an EMBL/GenBank/DDBJ whole genome shotgun (WGS) entry which is preliminary data.</text>
</comment>
<evidence type="ECO:0000313" key="4">
    <source>
        <dbReference type="EMBL" id="MBC1371311.1"/>
    </source>
</evidence>
<dbReference type="Proteomes" id="UP000532866">
    <property type="component" value="Unassembled WGS sequence"/>
</dbReference>
<keyword evidence="19" id="KW-1185">Reference proteome</keyword>
<dbReference type="Proteomes" id="UP000553016">
    <property type="component" value="Unassembled WGS sequence"/>
</dbReference>
<dbReference type="EMBL" id="JAARWW010000007">
    <property type="protein sequence ID" value="MBC2005089.1"/>
    <property type="molecule type" value="Genomic_DNA"/>
</dbReference>
<dbReference type="GeneID" id="58718690"/>
<evidence type="ECO:0000313" key="5">
    <source>
        <dbReference type="EMBL" id="MBC1401197.1"/>
    </source>
</evidence>
<name>A0A099VZP7_9LIST</name>
<dbReference type="EMBL" id="JAARPT010000003">
    <property type="protein sequence ID" value="MBC1401197.1"/>
    <property type="molecule type" value="Genomic_DNA"/>
</dbReference>
<evidence type="ECO:0000313" key="26">
    <source>
        <dbReference type="Proteomes" id="UP000544413"/>
    </source>
</evidence>
<sequence length="85" mass="9576">MEEEERFDLGHTIKKIFVIGVAASLIFLGFIALMTLIGVVIAIPLLKKAYRLVSPDNEGHCKSEKHKVKCPICRAKTKFYGEEIE</sequence>
<dbReference type="Proteomes" id="UP000546244">
    <property type="component" value="Unassembled WGS sequence"/>
</dbReference>
<dbReference type="EMBL" id="JAARXI010000005">
    <property type="protein sequence ID" value="MBC2116937.1"/>
    <property type="molecule type" value="Genomic_DNA"/>
</dbReference>
<dbReference type="EMBL" id="JAARZA010000005">
    <property type="protein sequence ID" value="MBC2241223.1"/>
    <property type="molecule type" value="Genomic_DNA"/>
</dbReference>
<keyword evidence="1" id="KW-0812">Transmembrane</keyword>
<dbReference type="OrthoDB" id="2363304at2"/>
<dbReference type="RefSeq" id="WP_036087975.1">
    <property type="nucleotide sequence ID" value="NZ_CBCSHQ010000003.1"/>
</dbReference>
<dbReference type="EMBL" id="JAARVG010000002">
    <property type="protein sequence ID" value="MBC1792399.1"/>
    <property type="molecule type" value="Genomic_DNA"/>
</dbReference>
<evidence type="ECO:0000313" key="13">
    <source>
        <dbReference type="EMBL" id="MBC2005089.1"/>
    </source>
</evidence>
<dbReference type="EMBL" id="JNFA01000030">
    <property type="protein sequence ID" value="KGL37911.1"/>
    <property type="molecule type" value="Genomic_DNA"/>
</dbReference>
<gene>
    <name evidence="2" type="ORF">EP57_15235</name>
    <name evidence="3" type="ORF">HB759_11155</name>
    <name evidence="5" type="ORF">HB836_06255</name>
    <name evidence="4" type="ORF">HB847_02935</name>
    <name evidence="7" type="ORF">HB902_14795</name>
    <name evidence="9" type="ORF">HB904_08425</name>
    <name evidence="8" type="ORF">HB907_13620</name>
    <name evidence="18" type="ORF">HBP98_14905</name>
    <name evidence="10" type="ORF">HCA46_13850</name>
    <name evidence="11" type="ORF">HCA52_03130</name>
    <name evidence="12" type="ORF">HCA55_15800</name>
    <name evidence="13" type="ORF">HCA78_15040</name>
    <name evidence="14" type="ORF">HCB06_09960</name>
    <name evidence="17" type="ORF">HCB25_10010</name>
    <name evidence="15" type="ORF">HCB26_12795</name>
    <name evidence="16" type="ORF">HCB35_12165</name>
    <name evidence="6" type="ORF">HCI99_10230</name>
</gene>
<dbReference type="Proteomes" id="UP000546806">
    <property type="component" value="Unassembled WGS sequence"/>
</dbReference>
<dbReference type="Proteomes" id="UP000550367">
    <property type="component" value="Unassembled WGS sequence"/>
</dbReference>
<dbReference type="Proteomes" id="UP000539064">
    <property type="component" value="Unassembled WGS sequence"/>
</dbReference>
<evidence type="ECO:0000313" key="28">
    <source>
        <dbReference type="Proteomes" id="UP000546806"/>
    </source>
</evidence>
<evidence type="ECO:0000313" key="35">
    <source>
        <dbReference type="Proteomes" id="UP000591929"/>
    </source>
</evidence>
<dbReference type="EMBL" id="JAAROL010000004">
    <property type="protein sequence ID" value="MBC1332492.1"/>
    <property type="molecule type" value="Genomic_DNA"/>
</dbReference>
<dbReference type="Proteomes" id="UP000544413">
    <property type="component" value="Unassembled WGS sequence"/>
</dbReference>
<reference evidence="20 21" key="2">
    <citation type="submission" date="2020-03" db="EMBL/GenBank/DDBJ databases">
        <title>Soil Listeria distribution.</title>
        <authorList>
            <person name="Liao J."/>
            <person name="Wiedmann M."/>
        </authorList>
    </citation>
    <scope>NUCLEOTIDE SEQUENCE [LARGE SCALE GENOMIC DNA]</scope>
    <source>
        <strain evidence="16 32">FSL L7-0149</strain>
        <strain evidence="17 31">FSL L7-0153</strain>
        <strain evidence="15 20">FSL L7-0245</strain>
        <strain evidence="14 21">FSL L7-0360</strain>
        <strain evidence="13 28">FSL L7-0435</strain>
        <strain evidence="11 24">FSL L7-0978</strain>
        <strain evidence="12 30">FSL L7-0990</strain>
        <strain evidence="10 29">FSL L7-1017</strain>
        <strain evidence="9 33">FSL L7-1299</strain>
        <strain evidence="7 25">FSL L7-1387</strain>
        <strain evidence="8 34">FSL L7-1427</strain>
        <strain evidence="6 23">FSL L7-1547</strain>
        <strain evidence="5 26">FSL L7-1658</strain>
        <strain evidence="4 35">FSL L7-1681</strain>
        <strain evidence="3 22">FSL L7-1833</strain>
        <strain evidence="18 27">FSL L7-1850</strain>
    </source>
</reference>
<dbReference type="Proteomes" id="UP000541955">
    <property type="component" value="Unassembled WGS sequence"/>
</dbReference>
<evidence type="ECO:0000313" key="17">
    <source>
        <dbReference type="EMBL" id="MBC2244399.1"/>
    </source>
</evidence>
<evidence type="ECO:0000313" key="14">
    <source>
        <dbReference type="EMBL" id="MBC2116937.1"/>
    </source>
</evidence>
<dbReference type="STRING" id="1552123.EP57_15235"/>
<evidence type="ECO:0000313" key="34">
    <source>
        <dbReference type="Proteomes" id="UP000586951"/>
    </source>
</evidence>
<evidence type="ECO:0000313" key="24">
    <source>
        <dbReference type="Proteomes" id="UP000539064"/>
    </source>
</evidence>
<evidence type="ECO:0000313" key="7">
    <source>
        <dbReference type="EMBL" id="MBC1563340.1"/>
    </source>
</evidence>
<keyword evidence="1" id="KW-1133">Transmembrane helix</keyword>
<dbReference type="EMBL" id="JAASTX010000012">
    <property type="protein sequence ID" value="MBC1492214.1"/>
    <property type="molecule type" value="Genomic_DNA"/>
</dbReference>
<dbReference type="EMBL" id="JAARMV010000004">
    <property type="protein sequence ID" value="MBC2373298.1"/>
    <property type="molecule type" value="Genomic_DNA"/>
</dbReference>
<evidence type="ECO:0000313" key="16">
    <source>
        <dbReference type="EMBL" id="MBC2241223.1"/>
    </source>
</evidence>
<dbReference type="EMBL" id="JAARVD010000009">
    <property type="protein sequence ID" value="MBC1798200.1"/>
    <property type="molecule type" value="Genomic_DNA"/>
</dbReference>
<evidence type="ECO:0000313" key="12">
    <source>
        <dbReference type="EMBL" id="MBC1798200.1"/>
    </source>
</evidence>
<evidence type="ECO:0000313" key="23">
    <source>
        <dbReference type="Proteomes" id="UP000533953"/>
    </source>
</evidence>
<evidence type="ECO:0000313" key="10">
    <source>
        <dbReference type="EMBL" id="MBC1779925.1"/>
    </source>
</evidence>
<evidence type="ECO:0000313" key="20">
    <source>
        <dbReference type="Proteomes" id="UP000519573"/>
    </source>
</evidence>
<evidence type="ECO:0000313" key="21">
    <source>
        <dbReference type="Proteomes" id="UP000529446"/>
    </source>
</evidence>
<dbReference type="EMBL" id="JAARSH010000005">
    <property type="protein sequence ID" value="MBC1616210.1"/>
    <property type="molecule type" value="Genomic_DNA"/>
</dbReference>
<evidence type="ECO:0000313" key="33">
    <source>
        <dbReference type="Proteomes" id="UP000574104"/>
    </source>
</evidence>
<evidence type="ECO:0000313" key="9">
    <source>
        <dbReference type="EMBL" id="MBC1616210.1"/>
    </source>
</evidence>
<evidence type="ECO:0000313" key="15">
    <source>
        <dbReference type="EMBL" id="MBC2167451.1"/>
    </source>
</evidence>
<evidence type="ECO:0000313" key="18">
    <source>
        <dbReference type="EMBL" id="MBC2373298.1"/>
    </source>
</evidence>
<evidence type="ECO:0000313" key="29">
    <source>
        <dbReference type="Proteomes" id="UP000547643"/>
    </source>
</evidence>
<dbReference type="Proteomes" id="UP000586951">
    <property type="component" value="Unassembled WGS sequence"/>
</dbReference>
<evidence type="ECO:0000313" key="3">
    <source>
        <dbReference type="EMBL" id="MBC1332492.1"/>
    </source>
</evidence>
<dbReference type="eggNOG" id="ENOG50343NY">
    <property type="taxonomic scope" value="Bacteria"/>
</dbReference>
<evidence type="ECO:0000313" key="27">
    <source>
        <dbReference type="Proteomes" id="UP000546244"/>
    </source>
</evidence>
<dbReference type="EMBL" id="JAARYY010000005">
    <property type="protein sequence ID" value="MBC2244399.1"/>
    <property type="molecule type" value="Genomic_DNA"/>
</dbReference>
<proteinExistence type="predicted"/>
<dbReference type="Proteomes" id="UP000574104">
    <property type="component" value="Unassembled WGS sequence"/>
</dbReference>
<evidence type="ECO:0000313" key="11">
    <source>
        <dbReference type="EMBL" id="MBC1792399.1"/>
    </source>
</evidence>
<evidence type="ECO:0000313" key="8">
    <source>
        <dbReference type="EMBL" id="MBC1566447.1"/>
    </source>
</evidence>
<keyword evidence="1" id="KW-0472">Membrane</keyword>
<feature type="transmembrane region" description="Helical" evidence="1">
    <location>
        <begin position="16"/>
        <end position="46"/>
    </location>
</feature>
<dbReference type="Proteomes" id="UP000529446">
    <property type="component" value="Unassembled WGS sequence"/>
</dbReference>
<evidence type="ECO:0000256" key="1">
    <source>
        <dbReference type="SAM" id="Phobius"/>
    </source>
</evidence>
<reference evidence="2 19" key="1">
    <citation type="submission" date="2014-05" db="EMBL/GenBank/DDBJ databases">
        <title>Novel Listeriaceae from food processing environments.</title>
        <authorList>
            <person name="den Bakker H.C."/>
        </authorList>
    </citation>
    <scope>NUCLEOTIDE SEQUENCE [LARGE SCALE GENOMIC DNA]</scope>
    <source>
        <strain evidence="2 19">FSL A5-0281</strain>
    </source>
</reference>
<evidence type="ECO:0000313" key="32">
    <source>
        <dbReference type="Proteomes" id="UP000553016"/>
    </source>
</evidence>
<dbReference type="EMBL" id="JAARUV010000005">
    <property type="protein sequence ID" value="MBC1779925.1"/>
    <property type="molecule type" value="Genomic_DNA"/>
</dbReference>
<dbReference type="Proteomes" id="UP000519573">
    <property type="component" value="Unassembled WGS sequence"/>
</dbReference>